<sequence>MTKRNSNAGSTNAASFEFRSIGIISTPFKQKFGIPRQSQSISKATGLIIFSSDINPVNACRGLDDFSHLWISFIFHENLQGGWKDTVRPPRLGGNEKVGVFASRSTFRPNPIGLSVVKNLGLNSKNELVVAGVDLLDKTPIIDIKPYIRYADSISDASCGFAEFAPDTILQVDYSDLARVKLNKLLHKHPDFEVLLQNILEQDPRPAYKSVTEDEKTYSVLLYSYDIKWQVREAINYVIDIEAKY</sequence>
<dbReference type="KEGG" id="gni:GNIT_1042"/>
<keyword evidence="1" id="KW-0949">S-adenosyl-L-methionine</keyword>
<dbReference type="OrthoDB" id="9804309at2"/>
<comment type="similarity">
    <text evidence="2">Belongs to the tRNA methyltransferase O family.</text>
</comment>
<evidence type="ECO:0000259" key="3">
    <source>
        <dbReference type="PROSITE" id="PS51668"/>
    </source>
</evidence>
<dbReference type="PANTHER" id="PTHR12818:SF0">
    <property type="entry name" value="TRNA (ADENINE(37)-N6)-METHYLTRANSFERASE"/>
    <property type="match status" value="1"/>
</dbReference>
<dbReference type="InterPro" id="IPR036413">
    <property type="entry name" value="YaeB-like_sf"/>
</dbReference>
<evidence type="ECO:0000256" key="1">
    <source>
        <dbReference type="ARBA" id="ARBA00022691"/>
    </source>
</evidence>
<dbReference type="PANTHER" id="PTHR12818">
    <property type="entry name" value="TRNA (ADENINE(37)-N6)-METHYLTRANSFERASE"/>
    <property type="match status" value="1"/>
</dbReference>
<dbReference type="STRING" id="1085623.GNIT_1042"/>
<dbReference type="SUPFAM" id="SSF118196">
    <property type="entry name" value="YaeB-like"/>
    <property type="match status" value="1"/>
</dbReference>
<dbReference type="eggNOG" id="COG1720">
    <property type="taxonomic scope" value="Bacteria"/>
</dbReference>
<dbReference type="InterPro" id="IPR040372">
    <property type="entry name" value="YaeB-like"/>
</dbReference>
<gene>
    <name evidence="4" type="ordered locus">GNIT_1042</name>
</gene>
<dbReference type="RefSeq" id="WP_014108054.1">
    <property type="nucleotide sequence ID" value="NC_016041.1"/>
</dbReference>
<dbReference type="EMBL" id="CP003060">
    <property type="protein sequence ID" value="AEP29179.1"/>
    <property type="molecule type" value="Genomic_DNA"/>
</dbReference>
<evidence type="ECO:0000256" key="2">
    <source>
        <dbReference type="ARBA" id="ARBA00033753"/>
    </source>
</evidence>
<dbReference type="NCBIfam" id="TIGR00104">
    <property type="entry name" value="tRNA_TsaA"/>
    <property type="match status" value="1"/>
</dbReference>
<dbReference type="HOGENOM" id="CLU_013458_3_0_6"/>
<accession>G4QK57</accession>
<dbReference type="PROSITE" id="PS51668">
    <property type="entry name" value="TSAA_2"/>
    <property type="match status" value="1"/>
</dbReference>
<keyword evidence="5" id="KW-1185">Reference proteome</keyword>
<protein>
    <recommendedName>
        <fullName evidence="3">TsaA-like domain-containing protein</fullName>
    </recommendedName>
</protein>
<dbReference type="PROSITE" id="PS01318">
    <property type="entry name" value="TSAA_1"/>
    <property type="match status" value="1"/>
</dbReference>
<dbReference type="InterPro" id="IPR023370">
    <property type="entry name" value="TrmO-like_N"/>
</dbReference>
<dbReference type="Pfam" id="PF01980">
    <property type="entry name" value="TrmO_N"/>
    <property type="match status" value="1"/>
</dbReference>
<dbReference type="AlphaFoldDB" id="G4QK57"/>
<feature type="domain" description="TsaA-like" evidence="3">
    <location>
        <begin position="18"/>
        <end position="156"/>
    </location>
</feature>
<dbReference type="Pfam" id="PF18389">
    <property type="entry name" value="TrmO_C"/>
    <property type="match status" value="1"/>
</dbReference>
<dbReference type="Gene3D" id="3.30.2310.10">
    <property type="entry name" value="YaeB-like"/>
    <property type="match status" value="1"/>
</dbReference>
<dbReference type="Proteomes" id="UP000009282">
    <property type="component" value="Chromosome"/>
</dbReference>
<dbReference type="InterPro" id="IPR041369">
    <property type="entry name" value="TrmO_C"/>
</dbReference>
<dbReference type="CDD" id="cd09281">
    <property type="entry name" value="UPF0066"/>
    <property type="match status" value="1"/>
</dbReference>
<dbReference type="InterPro" id="IPR023368">
    <property type="entry name" value="UPF0066_cons_site"/>
</dbReference>
<dbReference type="GO" id="GO:0089715">
    <property type="term" value="F:tRNA (L-threonylcarbamoyladenosine(37)-C2) methyltransferase activity"/>
    <property type="evidence" value="ECO:0007669"/>
    <property type="project" value="TreeGrafter"/>
</dbReference>
<dbReference type="InterPro" id="IPR036414">
    <property type="entry name" value="YaeB_N_sf"/>
</dbReference>
<evidence type="ECO:0000313" key="5">
    <source>
        <dbReference type="Proteomes" id="UP000009282"/>
    </source>
</evidence>
<reference evidence="4 5" key="1">
    <citation type="journal article" date="2011" name="J. Bacteriol.">
        <title>Complete genome sequence of seawater bacterium Glaciecola nitratireducens FR1064T.</title>
        <authorList>
            <person name="Bian F."/>
            <person name="Qin Q.L."/>
            <person name="Xie B.B."/>
            <person name="Shu Y.L."/>
            <person name="Zhang X.Y."/>
            <person name="Yu Y."/>
            <person name="Chen B."/>
            <person name="Chen X.L."/>
            <person name="Zhou B.C."/>
            <person name="Zhang Y.Z."/>
        </authorList>
    </citation>
    <scope>NUCLEOTIDE SEQUENCE [LARGE SCALE GENOMIC DNA]</scope>
    <source>
        <strain evidence="5">JCM 12485 / KCTC 12276 / FR1064</strain>
    </source>
</reference>
<organism evidence="4 5">
    <name type="scientific">Glaciecola nitratireducens (strain JCM 12485 / KCTC 12276 / FR1064)</name>
    <dbReference type="NCBI Taxonomy" id="1085623"/>
    <lineage>
        <taxon>Bacteria</taxon>
        <taxon>Pseudomonadati</taxon>
        <taxon>Pseudomonadota</taxon>
        <taxon>Gammaproteobacteria</taxon>
        <taxon>Alteromonadales</taxon>
        <taxon>Alteromonadaceae</taxon>
        <taxon>Brumicola</taxon>
    </lineage>
</organism>
<evidence type="ECO:0000313" key="4">
    <source>
        <dbReference type="EMBL" id="AEP29179.1"/>
    </source>
</evidence>
<proteinExistence type="inferred from homology"/>
<name>G4QK57_GLANF</name>
<dbReference type="Gene3D" id="2.40.30.70">
    <property type="entry name" value="YaeB-like"/>
    <property type="match status" value="1"/>
</dbReference>